<sequence length="99" mass="10811">MANAGQARGQGSGARTQIQGAGGTRRHKEGPSKPLIRTAARGTIPIATHHKLPQVALRLAHLQIEAFKKEEKKETKRQDTNNHTSTSSGSLRSYIRHHS</sequence>
<feature type="compositionally biased region" description="Low complexity" evidence="1">
    <location>
        <begin position="1"/>
        <end position="15"/>
    </location>
</feature>
<proteinExistence type="predicted"/>
<feature type="region of interest" description="Disordered" evidence="1">
    <location>
        <begin position="68"/>
        <end position="99"/>
    </location>
</feature>
<evidence type="ECO:0000313" key="3">
    <source>
        <dbReference type="Proteomes" id="UP001066276"/>
    </source>
</evidence>
<reference evidence="2" key="1">
    <citation type="journal article" date="2022" name="bioRxiv">
        <title>Sequencing and chromosome-scale assembly of the giantPleurodeles waltlgenome.</title>
        <authorList>
            <person name="Brown T."/>
            <person name="Elewa A."/>
            <person name="Iarovenko S."/>
            <person name="Subramanian E."/>
            <person name="Araus A.J."/>
            <person name="Petzold A."/>
            <person name="Susuki M."/>
            <person name="Suzuki K.-i.T."/>
            <person name="Hayashi T."/>
            <person name="Toyoda A."/>
            <person name="Oliveira C."/>
            <person name="Osipova E."/>
            <person name="Leigh N.D."/>
            <person name="Simon A."/>
            <person name="Yun M.H."/>
        </authorList>
    </citation>
    <scope>NUCLEOTIDE SEQUENCE</scope>
    <source>
        <strain evidence="2">20211129_DDA</strain>
        <tissue evidence="2">Liver</tissue>
    </source>
</reference>
<evidence type="ECO:0000256" key="1">
    <source>
        <dbReference type="SAM" id="MobiDB-lite"/>
    </source>
</evidence>
<organism evidence="2 3">
    <name type="scientific">Pleurodeles waltl</name>
    <name type="common">Iberian ribbed newt</name>
    <dbReference type="NCBI Taxonomy" id="8319"/>
    <lineage>
        <taxon>Eukaryota</taxon>
        <taxon>Metazoa</taxon>
        <taxon>Chordata</taxon>
        <taxon>Craniata</taxon>
        <taxon>Vertebrata</taxon>
        <taxon>Euteleostomi</taxon>
        <taxon>Amphibia</taxon>
        <taxon>Batrachia</taxon>
        <taxon>Caudata</taxon>
        <taxon>Salamandroidea</taxon>
        <taxon>Salamandridae</taxon>
        <taxon>Pleurodelinae</taxon>
        <taxon>Pleurodeles</taxon>
    </lineage>
</organism>
<feature type="region of interest" description="Disordered" evidence="1">
    <location>
        <begin position="1"/>
        <end position="41"/>
    </location>
</feature>
<accession>A0AAV7LZY7</accession>
<name>A0AAV7LZY7_PLEWA</name>
<feature type="compositionally biased region" description="Basic and acidic residues" evidence="1">
    <location>
        <begin position="68"/>
        <end position="80"/>
    </location>
</feature>
<dbReference type="Proteomes" id="UP001066276">
    <property type="component" value="Chromosome 10"/>
</dbReference>
<keyword evidence="3" id="KW-1185">Reference proteome</keyword>
<gene>
    <name evidence="2" type="ORF">NDU88_001918</name>
</gene>
<comment type="caution">
    <text evidence="2">The sequence shown here is derived from an EMBL/GenBank/DDBJ whole genome shotgun (WGS) entry which is preliminary data.</text>
</comment>
<evidence type="ECO:0000313" key="2">
    <source>
        <dbReference type="EMBL" id="KAJ1096787.1"/>
    </source>
</evidence>
<dbReference type="EMBL" id="JANPWB010000014">
    <property type="protein sequence ID" value="KAJ1096787.1"/>
    <property type="molecule type" value="Genomic_DNA"/>
</dbReference>
<dbReference type="AlphaFoldDB" id="A0AAV7LZY7"/>
<protein>
    <submittedName>
        <fullName evidence="2">Uncharacterized protein</fullName>
    </submittedName>
</protein>
<feature type="compositionally biased region" description="Polar residues" evidence="1">
    <location>
        <begin position="81"/>
        <end position="91"/>
    </location>
</feature>